<dbReference type="OrthoDB" id="2744793at2759"/>
<evidence type="ECO:0000313" key="3">
    <source>
        <dbReference type="Proteomes" id="UP000053593"/>
    </source>
</evidence>
<evidence type="ECO:0000256" key="1">
    <source>
        <dbReference type="SAM" id="Phobius"/>
    </source>
</evidence>
<keyword evidence="1" id="KW-0812">Transmembrane</keyword>
<accession>A0A0D0CHY1</accession>
<protein>
    <submittedName>
        <fullName evidence="2">Uncharacterized protein</fullName>
    </submittedName>
</protein>
<feature type="transmembrane region" description="Helical" evidence="1">
    <location>
        <begin position="17"/>
        <end position="38"/>
    </location>
</feature>
<organism evidence="2 3">
    <name type="scientific">Collybiopsis luxurians FD-317 M1</name>
    <dbReference type="NCBI Taxonomy" id="944289"/>
    <lineage>
        <taxon>Eukaryota</taxon>
        <taxon>Fungi</taxon>
        <taxon>Dikarya</taxon>
        <taxon>Basidiomycota</taxon>
        <taxon>Agaricomycotina</taxon>
        <taxon>Agaricomycetes</taxon>
        <taxon>Agaricomycetidae</taxon>
        <taxon>Agaricales</taxon>
        <taxon>Marasmiineae</taxon>
        <taxon>Omphalotaceae</taxon>
        <taxon>Collybiopsis</taxon>
        <taxon>Collybiopsis luxurians</taxon>
    </lineage>
</organism>
<evidence type="ECO:0000313" key="2">
    <source>
        <dbReference type="EMBL" id="KIK62269.1"/>
    </source>
</evidence>
<sequence length="105" mass="11868">MNQCLDKSRRRTQAERMLILLIESGGVYLVVYILQSIPIYDENLSQPASIAFNIINAIIQQGMGMYPTAIIVIIQMQRTLWADSENAGLALRRISMNPTTEHFPS</sequence>
<dbReference type="Proteomes" id="UP000053593">
    <property type="component" value="Unassembled WGS sequence"/>
</dbReference>
<dbReference type="HOGENOM" id="CLU_2236884_0_0_1"/>
<keyword evidence="1" id="KW-1133">Transmembrane helix</keyword>
<dbReference type="EMBL" id="KN834768">
    <property type="protein sequence ID" value="KIK62269.1"/>
    <property type="molecule type" value="Genomic_DNA"/>
</dbReference>
<name>A0A0D0CHY1_9AGAR</name>
<keyword evidence="1" id="KW-0472">Membrane</keyword>
<gene>
    <name evidence="2" type="ORF">GYMLUDRAFT_554847</name>
</gene>
<reference evidence="2 3" key="1">
    <citation type="submission" date="2014-04" db="EMBL/GenBank/DDBJ databases">
        <title>Evolutionary Origins and Diversification of the Mycorrhizal Mutualists.</title>
        <authorList>
            <consortium name="DOE Joint Genome Institute"/>
            <consortium name="Mycorrhizal Genomics Consortium"/>
            <person name="Kohler A."/>
            <person name="Kuo A."/>
            <person name="Nagy L.G."/>
            <person name="Floudas D."/>
            <person name="Copeland A."/>
            <person name="Barry K.W."/>
            <person name="Cichocki N."/>
            <person name="Veneault-Fourrey C."/>
            <person name="LaButti K."/>
            <person name="Lindquist E.A."/>
            <person name="Lipzen A."/>
            <person name="Lundell T."/>
            <person name="Morin E."/>
            <person name="Murat C."/>
            <person name="Riley R."/>
            <person name="Ohm R."/>
            <person name="Sun H."/>
            <person name="Tunlid A."/>
            <person name="Henrissat B."/>
            <person name="Grigoriev I.V."/>
            <person name="Hibbett D.S."/>
            <person name="Martin F."/>
        </authorList>
    </citation>
    <scope>NUCLEOTIDE SEQUENCE [LARGE SCALE GENOMIC DNA]</scope>
    <source>
        <strain evidence="2 3">FD-317 M1</strain>
    </source>
</reference>
<keyword evidence="3" id="KW-1185">Reference proteome</keyword>
<proteinExistence type="predicted"/>
<dbReference type="AlphaFoldDB" id="A0A0D0CHY1"/>
<feature type="transmembrane region" description="Helical" evidence="1">
    <location>
        <begin position="50"/>
        <end position="74"/>
    </location>
</feature>